<dbReference type="Proteomes" id="UP000664369">
    <property type="component" value="Unassembled WGS sequence"/>
</dbReference>
<accession>A0ABS3QJK3</accession>
<comment type="caution">
    <text evidence="1">The sequence shown here is derived from an EMBL/GenBank/DDBJ whole genome shotgun (WGS) entry which is preliminary data.</text>
</comment>
<protein>
    <recommendedName>
        <fullName evidence="3">Helix-turn-helix domain-containing protein</fullName>
    </recommendedName>
</protein>
<evidence type="ECO:0000313" key="1">
    <source>
        <dbReference type="EMBL" id="MBO2010885.1"/>
    </source>
</evidence>
<proteinExistence type="predicted"/>
<gene>
    <name evidence="1" type="ORF">J4E00_17630</name>
</gene>
<sequence>MPSASPSPRRRDYKTSDYNYIAQHYRNETAATLAAQLGRTTGSLYEYISRYPELRKHGKI</sequence>
<name>A0ABS3QJK3_9BACT</name>
<evidence type="ECO:0008006" key="3">
    <source>
        <dbReference type="Google" id="ProtNLM"/>
    </source>
</evidence>
<dbReference type="RefSeq" id="WP_208176557.1">
    <property type="nucleotide sequence ID" value="NZ_JAGETZ010000008.1"/>
</dbReference>
<reference evidence="1 2" key="1">
    <citation type="submission" date="2021-03" db="EMBL/GenBank/DDBJ databases">
        <authorList>
            <person name="Kim M.K."/>
        </authorList>
    </citation>
    <scope>NUCLEOTIDE SEQUENCE [LARGE SCALE GENOMIC DNA]</scope>
    <source>
        <strain evidence="1 2">BT442</strain>
    </source>
</reference>
<organism evidence="1 2">
    <name type="scientific">Hymenobacter negativus</name>
    <dbReference type="NCBI Taxonomy" id="2795026"/>
    <lineage>
        <taxon>Bacteria</taxon>
        <taxon>Pseudomonadati</taxon>
        <taxon>Bacteroidota</taxon>
        <taxon>Cytophagia</taxon>
        <taxon>Cytophagales</taxon>
        <taxon>Hymenobacteraceae</taxon>
        <taxon>Hymenobacter</taxon>
    </lineage>
</organism>
<evidence type="ECO:0000313" key="2">
    <source>
        <dbReference type="Proteomes" id="UP000664369"/>
    </source>
</evidence>
<dbReference type="EMBL" id="JAGETZ010000008">
    <property type="protein sequence ID" value="MBO2010885.1"/>
    <property type="molecule type" value="Genomic_DNA"/>
</dbReference>
<keyword evidence="2" id="KW-1185">Reference proteome</keyword>